<comment type="subcellular location">
    <subcellularLocation>
        <location evidence="1">Cell membrane</location>
        <topology evidence="1">Multi-pass membrane protein</topology>
    </subcellularLocation>
</comment>
<dbReference type="SUPFAM" id="SSF90123">
    <property type="entry name" value="ABC transporter transmembrane region"/>
    <property type="match status" value="1"/>
</dbReference>
<feature type="transmembrane region" description="Helical" evidence="6">
    <location>
        <begin position="291"/>
        <end position="312"/>
    </location>
</feature>
<reference evidence="8" key="1">
    <citation type="submission" date="2021-01" db="EMBL/GenBank/DDBJ databases">
        <title>Modified the classification status of verrucomicrobia.</title>
        <authorList>
            <person name="Feng X."/>
        </authorList>
    </citation>
    <scope>NUCLEOTIDE SEQUENCE</scope>
    <source>
        <strain evidence="8">JCM 18052</strain>
    </source>
</reference>
<evidence type="ECO:0000256" key="1">
    <source>
        <dbReference type="ARBA" id="ARBA00004651"/>
    </source>
</evidence>
<dbReference type="InterPro" id="IPR011527">
    <property type="entry name" value="ABC1_TM_dom"/>
</dbReference>
<dbReference type="RefSeq" id="WP_200352225.1">
    <property type="nucleotide sequence ID" value="NZ_BAABHZ010000001.1"/>
</dbReference>
<dbReference type="Pfam" id="PF06472">
    <property type="entry name" value="ABC_membrane_2"/>
    <property type="match status" value="1"/>
</dbReference>
<feature type="transmembrane region" description="Helical" evidence="6">
    <location>
        <begin position="32"/>
        <end position="56"/>
    </location>
</feature>
<sequence>MAHETLHIIRATWKRLRGVLRSLLKSPQGPRAVVFAVTLVLLMIAINGLNVLNSYVGRDFMSSIEHRNMRMFELQALYYVGVFLLSTAAAVLYRFTEERLGILWREQLTRRLIGAYMDDRTYYRLDSATGVANPDQRISEDVRAFTTTTLSFILLIVNGTLTAISFSGVLWSISPFLFCVAVTYAVCGSVFTILLGKPLIRLNYNQLDMEANFRADLIHVRENSESIALAHREGRFKARLNKRLDALTTNFRRLIRINRNLGFFTNGYNYFIQIIPALIIAPMFIAGNKEFGVITQSTMAFATLLGAFSLIVTQFQSISAFTAVTARLHSLNDAIEKAHEVTPCSIAVDETVDRMIYENVTLLTADRGRVLLAGLNLEITRGSRWLVKAHDDAQKVALFRATASVWDNGGGHIIRPGLDNILFLPERPYLPPGTLREVLLRTGAENVVPDELIHSVLAKLDLEEIIARAHGLDTDQDWDDLLSIGEQHLLSVSRIFLAKPAFVFLDRPGSALTKNQISSILEKLSEQGIGSVVLSKNGESRLRYDSVLEIKADGSWDVTSEAVADANGDLNDLSC</sequence>
<keyword evidence="9" id="KW-1185">Reference proteome</keyword>
<feature type="transmembrane region" description="Helical" evidence="6">
    <location>
        <begin position="261"/>
        <end position="285"/>
    </location>
</feature>
<feature type="transmembrane region" description="Helical" evidence="6">
    <location>
        <begin position="76"/>
        <end position="95"/>
    </location>
</feature>
<name>A0A934VCL7_9BACT</name>
<dbReference type="InterPro" id="IPR036640">
    <property type="entry name" value="ABC1_TM_sf"/>
</dbReference>
<comment type="caution">
    <text evidence="8">The sequence shown here is derived from an EMBL/GenBank/DDBJ whole genome shotgun (WGS) entry which is preliminary data.</text>
</comment>
<dbReference type="PANTHER" id="PTHR11384:SF59">
    <property type="entry name" value="LYSOSOMAL COBALAMIN TRANSPORTER ABCD4"/>
    <property type="match status" value="1"/>
</dbReference>
<evidence type="ECO:0000256" key="5">
    <source>
        <dbReference type="ARBA" id="ARBA00023136"/>
    </source>
</evidence>
<dbReference type="InterPro" id="IPR027417">
    <property type="entry name" value="P-loop_NTPase"/>
</dbReference>
<protein>
    <submittedName>
        <fullName evidence="8">ABC transporter ATP-binding protein/permease</fullName>
    </submittedName>
</protein>
<gene>
    <name evidence="8" type="ORF">JIN84_16790</name>
</gene>
<evidence type="ECO:0000313" key="9">
    <source>
        <dbReference type="Proteomes" id="UP000600139"/>
    </source>
</evidence>
<dbReference type="GO" id="GO:0005524">
    <property type="term" value="F:ATP binding"/>
    <property type="evidence" value="ECO:0007669"/>
    <property type="project" value="UniProtKB-KW"/>
</dbReference>
<dbReference type="EMBL" id="JAENIK010000012">
    <property type="protein sequence ID" value="MBK1817280.1"/>
    <property type="molecule type" value="Genomic_DNA"/>
</dbReference>
<feature type="domain" description="ABC transmembrane type-1" evidence="7">
    <location>
        <begin position="37"/>
        <end position="320"/>
    </location>
</feature>
<keyword evidence="3 6" id="KW-0812">Transmembrane</keyword>
<evidence type="ECO:0000256" key="6">
    <source>
        <dbReference type="SAM" id="Phobius"/>
    </source>
</evidence>
<dbReference type="GO" id="GO:0005886">
    <property type="term" value="C:plasma membrane"/>
    <property type="evidence" value="ECO:0007669"/>
    <property type="project" value="UniProtKB-SubCell"/>
</dbReference>
<keyword evidence="8" id="KW-0547">Nucleotide-binding</keyword>
<dbReference type="SUPFAM" id="SSF52540">
    <property type="entry name" value="P-loop containing nucleoside triphosphate hydrolases"/>
    <property type="match status" value="1"/>
</dbReference>
<evidence type="ECO:0000313" key="8">
    <source>
        <dbReference type="EMBL" id="MBK1817280.1"/>
    </source>
</evidence>
<keyword evidence="8" id="KW-0067">ATP-binding</keyword>
<keyword evidence="2" id="KW-0813">Transport</keyword>
<organism evidence="8 9">
    <name type="scientific">Luteolibacter yonseiensis</name>
    <dbReference type="NCBI Taxonomy" id="1144680"/>
    <lineage>
        <taxon>Bacteria</taxon>
        <taxon>Pseudomonadati</taxon>
        <taxon>Verrucomicrobiota</taxon>
        <taxon>Verrucomicrobiia</taxon>
        <taxon>Verrucomicrobiales</taxon>
        <taxon>Verrucomicrobiaceae</taxon>
        <taxon>Luteolibacter</taxon>
    </lineage>
</organism>
<keyword evidence="5 6" id="KW-0472">Membrane</keyword>
<evidence type="ECO:0000259" key="7">
    <source>
        <dbReference type="PROSITE" id="PS50929"/>
    </source>
</evidence>
<dbReference type="Gene3D" id="3.40.50.300">
    <property type="entry name" value="P-loop containing nucleotide triphosphate hydrolases"/>
    <property type="match status" value="1"/>
</dbReference>
<dbReference type="AlphaFoldDB" id="A0A934VCL7"/>
<accession>A0A934VCL7</accession>
<dbReference type="Gene3D" id="1.20.1560.10">
    <property type="entry name" value="ABC transporter type 1, transmembrane domain"/>
    <property type="match status" value="1"/>
</dbReference>
<dbReference type="GO" id="GO:0140359">
    <property type="term" value="F:ABC-type transporter activity"/>
    <property type="evidence" value="ECO:0007669"/>
    <property type="project" value="InterPro"/>
</dbReference>
<feature type="transmembrane region" description="Helical" evidence="6">
    <location>
        <begin position="173"/>
        <end position="195"/>
    </location>
</feature>
<evidence type="ECO:0000256" key="2">
    <source>
        <dbReference type="ARBA" id="ARBA00022448"/>
    </source>
</evidence>
<dbReference type="PROSITE" id="PS50929">
    <property type="entry name" value="ABC_TM1F"/>
    <property type="match status" value="1"/>
</dbReference>
<dbReference type="InterPro" id="IPR050835">
    <property type="entry name" value="ABC_transporter_sub-D"/>
</dbReference>
<feature type="transmembrane region" description="Helical" evidence="6">
    <location>
        <begin position="144"/>
        <end position="167"/>
    </location>
</feature>
<dbReference type="Proteomes" id="UP000600139">
    <property type="component" value="Unassembled WGS sequence"/>
</dbReference>
<proteinExistence type="predicted"/>
<dbReference type="PANTHER" id="PTHR11384">
    <property type="entry name" value="ATP-BINDING CASSETTE, SUB-FAMILY D MEMBER"/>
    <property type="match status" value="1"/>
</dbReference>
<evidence type="ECO:0000256" key="3">
    <source>
        <dbReference type="ARBA" id="ARBA00022692"/>
    </source>
</evidence>
<keyword evidence="4 6" id="KW-1133">Transmembrane helix</keyword>
<evidence type="ECO:0000256" key="4">
    <source>
        <dbReference type="ARBA" id="ARBA00022989"/>
    </source>
</evidence>